<evidence type="ECO:0000313" key="1">
    <source>
        <dbReference type="EMBL" id="AVZ74410.1"/>
    </source>
</evidence>
<sequence length="65" mass="7113">MQTFDASSVVFSRASASSPGLGSAGVLGVFWGHLGAWQAWDRVRPMWLGCDRTRVGQRAERALMM</sequence>
<protein>
    <submittedName>
        <fullName evidence="1">Uncharacterized protein</fullName>
    </submittedName>
</protein>
<organism evidence="1 2">
    <name type="scientific">Streptomyces lunaelactis</name>
    <dbReference type="NCBI Taxonomy" id="1535768"/>
    <lineage>
        <taxon>Bacteria</taxon>
        <taxon>Bacillati</taxon>
        <taxon>Actinomycetota</taxon>
        <taxon>Actinomycetes</taxon>
        <taxon>Kitasatosporales</taxon>
        <taxon>Streptomycetaceae</taxon>
        <taxon>Streptomyces</taxon>
    </lineage>
</organism>
<proteinExistence type="predicted"/>
<accession>A0A2R4T5I7</accession>
<reference evidence="1 2" key="1">
    <citation type="submission" date="2018-01" db="EMBL/GenBank/DDBJ databases">
        <title>Complete genome sequence of Streptomyces lunaelactis MM109T, a Ferroverdin A producer isolated from cave moonmilk deposits.</title>
        <authorList>
            <person name="Naome A."/>
            <person name="Martinet L."/>
            <person name="Maciejewska M."/>
            <person name="Anderssen S."/>
            <person name="Adam D."/>
            <person name="Tenconi E."/>
            <person name="Deflandre B."/>
            <person name="Arguelles-Arias A."/>
            <person name="Calusinska M."/>
            <person name="Copieters W."/>
            <person name="Karim L."/>
            <person name="Hanikenne M."/>
            <person name="Baurain D."/>
            <person name="van Wezel G."/>
            <person name="Smargiasso N."/>
            <person name="de Pauw E."/>
            <person name="Delfosse P."/>
            <person name="Rigali S."/>
        </authorList>
    </citation>
    <scope>NUCLEOTIDE SEQUENCE [LARGE SCALE GENOMIC DNA]</scope>
    <source>
        <strain evidence="1 2">MM109</strain>
    </source>
</reference>
<dbReference type="KEGG" id="slk:SLUN_21830"/>
<evidence type="ECO:0000313" key="2">
    <source>
        <dbReference type="Proteomes" id="UP000244201"/>
    </source>
</evidence>
<dbReference type="EMBL" id="CP026304">
    <property type="protein sequence ID" value="AVZ74410.1"/>
    <property type="molecule type" value="Genomic_DNA"/>
</dbReference>
<name>A0A2R4T5I7_9ACTN</name>
<gene>
    <name evidence="1" type="ORF">SLUN_21830</name>
</gene>
<dbReference type="Proteomes" id="UP000244201">
    <property type="component" value="Chromosome"/>
</dbReference>
<dbReference type="AlphaFoldDB" id="A0A2R4T5I7"/>
<keyword evidence="2" id="KW-1185">Reference proteome</keyword>